<sequence>MGRIKFILIVHFIFILSSLHFYEIYAQPKIGGFLQLDKRFYINDNAFQLDDFYNRFRFETSISPNDKLYLFTSVDFRFYDVARVNELNDLENIDQLFPTNISLWEAYVSLYGFLFDDLDLKIGKQRISWGTADKLNQTDNLNSKDFSDIINFTEKIPSWAIKTSYYLGDYTLTAVWLPNFEPVLLPRNGTSLFLDDDLTSLKDSVILPESKLSNSMFAFKLSSNFAGLDYSFSYFNGYDDIPILTSLNYTSDPDSGSMGKAELSFPKIQVIGVDFSTEISGIGFWGEGALIIPEKIITYNSVNGVHYTTVALDDKPYFKFTLGGDYTFPDGYYLNVQWMHGFFTERGSTLNDYFFARLEKTLFNDQLKIGLGGVLEVAKWDKISEYYGYGFLPELTYMGIDNIEIAIGTFLVGGTPFSMLGSWKNVSQAYFRLKVVF</sequence>
<dbReference type="AlphaFoldDB" id="A0A3B1BKU0"/>
<dbReference type="EMBL" id="UOGD01000059">
    <property type="protein sequence ID" value="VAX16732.1"/>
    <property type="molecule type" value="Genomic_DNA"/>
</dbReference>
<protein>
    <submittedName>
        <fullName evidence="1">Uncharacterized protein</fullName>
    </submittedName>
</protein>
<accession>A0A3B1BKU0</accession>
<dbReference type="Pfam" id="PF06980">
    <property type="entry name" value="DUF1302"/>
    <property type="match status" value="1"/>
</dbReference>
<name>A0A3B1BKU0_9ZZZZ</name>
<organism evidence="1">
    <name type="scientific">hydrothermal vent metagenome</name>
    <dbReference type="NCBI Taxonomy" id="652676"/>
    <lineage>
        <taxon>unclassified sequences</taxon>
        <taxon>metagenomes</taxon>
        <taxon>ecological metagenomes</taxon>
    </lineage>
</organism>
<gene>
    <name evidence="1" type="ORF">MNBD_IGNAVI01-2656</name>
</gene>
<evidence type="ECO:0000313" key="1">
    <source>
        <dbReference type="EMBL" id="VAX16732.1"/>
    </source>
</evidence>
<reference evidence="1" key="1">
    <citation type="submission" date="2018-06" db="EMBL/GenBank/DDBJ databases">
        <authorList>
            <person name="Zhirakovskaya E."/>
        </authorList>
    </citation>
    <scope>NUCLEOTIDE SEQUENCE</scope>
</reference>
<proteinExistence type="predicted"/>
<dbReference type="InterPro" id="IPR010727">
    <property type="entry name" value="DUF1302"/>
</dbReference>